<dbReference type="SUPFAM" id="SSF51294">
    <property type="entry name" value="Hedgehog/intein (Hint) domain"/>
    <property type="match status" value="1"/>
</dbReference>
<keyword evidence="5 8" id="KW-0560">Oxidoreductase</keyword>
<dbReference type="InterPro" id="IPR004042">
    <property type="entry name" value="Intein_endonuc_central"/>
</dbReference>
<dbReference type="InterPro" id="IPR003586">
    <property type="entry name" value="Hint_dom_C"/>
</dbReference>
<keyword evidence="2" id="KW-0846">Cobalamin</keyword>
<dbReference type="NCBIfam" id="TIGR01443">
    <property type="entry name" value="intein_Cterm"/>
    <property type="match status" value="1"/>
</dbReference>
<dbReference type="InterPro" id="IPR004860">
    <property type="entry name" value="LAGLIDADG_dom"/>
</dbReference>
<dbReference type="PANTHER" id="PTHR43371:SF1">
    <property type="entry name" value="RIBONUCLEOSIDE-DIPHOSPHATE REDUCTASE"/>
    <property type="match status" value="1"/>
</dbReference>
<dbReference type="InterPro" id="IPR050862">
    <property type="entry name" value="RdRp_reductase_class-2"/>
</dbReference>
<dbReference type="PRINTS" id="PR00379">
    <property type="entry name" value="INTEIN"/>
</dbReference>
<dbReference type="InterPro" id="IPR000788">
    <property type="entry name" value="RNR_lg_C"/>
</dbReference>
<proteinExistence type="predicted"/>
<evidence type="ECO:0000256" key="4">
    <source>
        <dbReference type="ARBA" id="ARBA00023000"/>
    </source>
</evidence>
<dbReference type="SUPFAM" id="SSF55608">
    <property type="entry name" value="Homing endonucleases"/>
    <property type="match status" value="1"/>
</dbReference>
<dbReference type="GO" id="GO:0004748">
    <property type="term" value="F:ribonucleoside-diphosphate reductase activity, thioredoxin disulfide as acceptor"/>
    <property type="evidence" value="ECO:0007669"/>
    <property type="project" value="UniProtKB-EC"/>
</dbReference>
<feature type="non-terminal residue" evidence="8">
    <location>
        <position position="356"/>
    </location>
</feature>
<sequence length="356" mass="39882">KLYKPQQRSEYHGHLTAGGTHHDVTDRLVIDSELCYLFGRWLGDGNINHRSQSDIPSGIKIVFGLHEREEAEHIAAIIERKFGVTTQLKVSSTERWLDLWANSMALGQFFKAFLGCYSYGKRIPDHLMRLPYELNLALLKGLFKADGYTSDNKLGIVLSNRVLATQVHQSLLRLGYLFSIRENTHRLGRWPAYRVQATASECAPLFKDLFGREAPAQEGAALKYYFEHDNLRWVRIDEIAVADYQGSVLDIEVDEDHSFVSAGVVVSNCYVIPSPQDSRRGIVDTLSQMMEIMSRGGGVGINLSSLRPRHAYVKGVNGRSSGSVSWGGLYSFVTGLIEQGGSRRGALMLILNVWHP</sequence>
<dbReference type="PROSITE" id="PS50818">
    <property type="entry name" value="INTEIN_C_TER"/>
    <property type="match status" value="1"/>
</dbReference>
<dbReference type="PANTHER" id="PTHR43371">
    <property type="entry name" value="VITAMIN B12-DEPENDENT RIBONUCLEOTIDE REDUCTASE"/>
    <property type="match status" value="1"/>
</dbReference>
<name>A0A6J4IXH2_9CHLR</name>
<dbReference type="AlphaFoldDB" id="A0A6J4IXH2"/>
<dbReference type="Pfam" id="PF14528">
    <property type="entry name" value="LAGLIDADG_3"/>
    <property type="match status" value="1"/>
</dbReference>
<dbReference type="CDD" id="cd00081">
    <property type="entry name" value="Hint"/>
    <property type="match status" value="1"/>
</dbReference>
<comment type="cofactor">
    <cofactor evidence="1">
        <name>adenosylcob(III)alamin</name>
        <dbReference type="ChEBI" id="CHEBI:18408"/>
    </cofactor>
</comment>
<organism evidence="8">
    <name type="scientific">uncultured Chloroflexia bacterium</name>
    <dbReference type="NCBI Taxonomy" id="1672391"/>
    <lineage>
        <taxon>Bacteria</taxon>
        <taxon>Bacillati</taxon>
        <taxon>Chloroflexota</taxon>
        <taxon>Chloroflexia</taxon>
        <taxon>environmental samples</taxon>
    </lineage>
</organism>
<accession>A0A6J4IXH2</accession>
<evidence type="ECO:0000256" key="2">
    <source>
        <dbReference type="ARBA" id="ARBA00022628"/>
    </source>
</evidence>
<evidence type="ECO:0000313" key="8">
    <source>
        <dbReference type="EMBL" id="CAA9261333.1"/>
    </source>
</evidence>
<dbReference type="Pfam" id="PF02867">
    <property type="entry name" value="Ribonuc_red_lgC"/>
    <property type="match status" value="1"/>
</dbReference>
<keyword evidence="3" id="KW-0068">Autocatalytic cleavage</keyword>
<dbReference type="SUPFAM" id="SSF51998">
    <property type="entry name" value="PFL-like glycyl radical enzymes"/>
    <property type="match status" value="1"/>
</dbReference>
<evidence type="ECO:0000256" key="1">
    <source>
        <dbReference type="ARBA" id="ARBA00001922"/>
    </source>
</evidence>
<keyword evidence="6" id="KW-0170">Cobalt</keyword>
<evidence type="ECO:0000259" key="7">
    <source>
        <dbReference type="PROSITE" id="PS50819"/>
    </source>
</evidence>
<dbReference type="InterPro" id="IPR006142">
    <property type="entry name" value="INTEIN"/>
</dbReference>
<dbReference type="InterPro" id="IPR027434">
    <property type="entry name" value="Homing_endonucl"/>
</dbReference>
<dbReference type="InterPro" id="IPR036844">
    <property type="entry name" value="Hint_dom_sf"/>
</dbReference>
<dbReference type="InterPro" id="IPR030934">
    <property type="entry name" value="Intein_C"/>
</dbReference>
<dbReference type="Gene3D" id="2.170.16.10">
    <property type="entry name" value="Hedgehog/Intein (Hint) domain"/>
    <property type="match status" value="1"/>
</dbReference>
<dbReference type="SMART" id="SM00305">
    <property type="entry name" value="HintC"/>
    <property type="match status" value="1"/>
</dbReference>
<dbReference type="EC" id="1.17.4.1" evidence="8"/>
<evidence type="ECO:0000256" key="5">
    <source>
        <dbReference type="ARBA" id="ARBA00023002"/>
    </source>
</evidence>
<gene>
    <name evidence="8" type="ORF">AVDCRST_MAG93-2194</name>
</gene>
<dbReference type="PROSITE" id="PS50819">
    <property type="entry name" value="INTEIN_ENDONUCLEASE"/>
    <property type="match status" value="1"/>
</dbReference>
<keyword evidence="4" id="KW-0651">Protein splicing</keyword>
<dbReference type="GO" id="GO:0031419">
    <property type="term" value="F:cobalamin binding"/>
    <property type="evidence" value="ECO:0007669"/>
    <property type="project" value="UniProtKB-KW"/>
</dbReference>
<feature type="non-terminal residue" evidence="8">
    <location>
        <position position="1"/>
    </location>
</feature>
<reference evidence="8" key="1">
    <citation type="submission" date="2020-02" db="EMBL/GenBank/DDBJ databases">
        <authorList>
            <person name="Meier V. D."/>
        </authorList>
    </citation>
    <scope>NUCLEOTIDE SEQUENCE</scope>
    <source>
        <strain evidence="8">AVDCRST_MAG93</strain>
    </source>
</reference>
<dbReference type="GO" id="GO:0016539">
    <property type="term" value="P:intein-mediated protein splicing"/>
    <property type="evidence" value="ECO:0007669"/>
    <property type="project" value="InterPro"/>
</dbReference>
<evidence type="ECO:0000256" key="6">
    <source>
        <dbReference type="ARBA" id="ARBA00023285"/>
    </source>
</evidence>
<protein>
    <submittedName>
        <fullName evidence="8">Ribonucleotide reductase of class II (Coenzyme B12-dependent)</fullName>
        <ecNumber evidence="8">1.17.4.1</ecNumber>
    </submittedName>
</protein>
<evidence type="ECO:0000256" key="3">
    <source>
        <dbReference type="ARBA" id="ARBA00022813"/>
    </source>
</evidence>
<dbReference type="GO" id="GO:0004519">
    <property type="term" value="F:endonuclease activity"/>
    <property type="evidence" value="ECO:0007669"/>
    <property type="project" value="InterPro"/>
</dbReference>
<feature type="domain" description="DOD-type homing endonuclease" evidence="7">
    <location>
        <begin position="37"/>
        <end position="176"/>
    </location>
</feature>
<dbReference type="Gene3D" id="3.10.28.10">
    <property type="entry name" value="Homing endonucleases"/>
    <property type="match status" value="1"/>
</dbReference>
<dbReference type="EMBL" id="CADCTR010000742">
    <property type="protein sequence ID" value="CAA9261333.1"/>
    <property type="molecule type" value="Genomic_DNA"/>
</dbReference>
<dbReference type="Gene3D" id="3.20.70.20">
    <property type="match status" value="1"/>
</dbReference>